<dbReference type="Proteomes" id="UP000004302">
    <property type="component" value="Chromosome"/>
</dbReference>
<proteinExistence type="predicted"/>
<dbReference type="AlphaFoldDB" id="E3ZNF5"/>
<reference evidence="1" key="1">
    <citation type="journal article" date="2010" name="Microbiol. Resour. Announc.">
        <title>Comparative genomics of the bacterial genus Listeria: Genome evolution is characterized by limited gene acquisition and limited gene loss.</title>
        <authorList>
            <person name="den Bakker H.C."/>
            <person name="Cummings C.A."/>
            <person name="Ferreira V."/>
            <person name="Vatta P."/>
            <person name="Orsi R.H."/>
            <person name="Degoricija L."/>
            <person name="Barker M."/>
            <person name="Petrauskene O."/>
            <person name="Furtado M.R."/>
            <person name="Wiedmann M."/>
        </authorList>
    </citation>
    <scope>NUCLEOTIDE SEQUENCE [LARGE SCALE GENOMIC DNA]</scope>
    <source>
        <strain evidence="1">FSL N1-067</strain>
    </source>
</reference>
<organism evidence="1">
    <name type="scientific">Listeria seeligeri FSL N1-067</name>
    <dbReference type="NCBI Taxonomy" id="702453"/>
    <lineage>
        <taxon>Bacteria</taxon>
        <taxon>Bacillati</taxon>
        <taxon>Bacillota</taxon>
        <taxon>Bacilli</taxon>
        <taxon>Bacillales</taxon>
        <taxon>Listeriaceae</taxon>
        <taxon>Listeria</taxon>
    </lineage>
</organism>
<dbReference type="HOGENOM" id="CLU_2297578_0_0_9"/>
<protein>
    <submittedName>
        <fullName evidence="1">Uncharacterized protein</fullName>
    </submittedName>
</protein>
<evidence type="ECO:0000313" key="1">
    <source>
        <dbReference type="EMBL" id="EFS00843.1"/>
    </source>
</evidence>
<accession>E3ZNF5</accession>
<gene>
    <name evidence="1" type="ORF">NT03LS_0977a</name>
</gene>
<dbReference type="PATRIC" id="fig|702453.3.peg.775"/>
<name>E3ZNF5_LISSE</name>
<comment type="caution">
    <text evidence="1">The sequence shown here is derived from an EMBL/GenBank/DDBJ whole genome shotgun (WGS) entry which is preliminary data.</text>
</comment>
<feature type="non-terminal residue" evidence="1">
    <location>
        <position position="1"/>
    </location>
</feature>
<dbReference type="EMBL" id="ADXJ01000436">
    <property type="protein sequence ID" value="EFS00843.1"/>
    <property type="molecule type" value="Genomic_DNA"/>
</dbReference>
<sequence length="100" mass="10356">FLSVCLFFLDAYNRLQAIKSRSIPAELPVVVSPVLGRLVLLPDLLVGLFVFPVLFPLLFPLLGGVGGVGVGVGSLAVICTITLTGSAATPSLFIACNVTV</sequence>